<feature type="transmembrane region" description="Helical" evidence="7">
    <location>
        <begin position="70"/>
        <end position="91"/>
    </location>
</feature>
<dbReference type="HAMAP" id="MF_00902">
    <property type="entry name" value="TatC"/>
    <property type="match status" value="1"/>
</dbReference>
<dbReference type="PRINTS" id="PR01840">
    <property type="entry name" value="TATCFAMILY"/>
</dbReference>
<dbReference type="EMBL" id="CP049933">
    <property type="protein sequence ID" value="QIM19707.1"/>
    <property type="molecule type" value="Genomic_DNA"/>
</dbReference>
<protein>
    <recommendedName>
        <fullName evidence="7">Sec-independent protein translocase protein TatC</fullName>
    </recommendedName>
</protein>
<keyword evidence="5 7" id="KW-0811">Translocation</keyword>
<evidence type="ECO:0000256" key="3">
    <source>
        <dbReference type="ARBA" id="ARBA00022927"/>
    </source>
</evidence>
<name>A0ABX6JZF4_9MICO</name>
<proteinExistence type="inferred from homology"/>
<gene>
    <name evidence="7 8" type="primary">tatC</name>
    <name evidence="8" type="ORF">G7066_06680</name>
</gene>
<dbReference type="PANTHER" id="PTHR30371">
    <property type="entry name" value="SEC-INDEPENDENT PROTEIN TRANSLOCASE PROTEIN TATC"/>
    <property type="match status" value="1"/>
</dbReference>
<keyword evidence="7" id="KW-0813">Transport</keyword>
<comment type="subunit">
    <text evidence="7">The Tat system comprises two distinct complexes: a TatABC complex, containing multiple copies of TatA, TatB and TatC subunits, and a separate TatA complex, containing only TatA subunits. Substrates initially bind to the TatABC complex, which probably triggers association of the separate TatA complex to form the active translocon.</text>
</comment>
<keyword evidence="6 7" id="KW-0472">Membrane</keyword>
<comment type="subcellular location">
    <subcellularLocation>
        <location evidence="7">Cell membrane</location>
        <topology evidence="7">Multi-pass membrane protein</topology>
    </subcellularLocation>
    <subcellularLocation>
        <location evidence="1">Membrane</location>
        <topology evidence="1">Multi-pass membrane protein</topology>
    </subcellularLocation>
</comment>
<comment type="function">
    <text evidence="7">Part of the twin-arginine translocation (Tat) system that transports large folded proteins containing a characteristic twin-arginine motif in their signal peptide across membranes. Together with TatB, TatC is part of a receptor directly interacting with Tat signal peptides.</text>
</comment>
<keyword evidence="2 7" id="KW-0812">Transmembrane</keyword>
<dbReference type="Proteomes" id="UP000503441">
    <property type="component" value="Chromosome"/>
</dbReference>
<dbReference type="Pfam" id="PF00902">
    <property type="entry name" value="TatC"/>
    <property type="match status" value="1"/>
</dbReference>
<dbReference type="PANTHER" id="PTHR30371:SF0">
    <property type="entry name" value="SEC-INDEPENDENT PROTEIN TRANSLOCASE PROTEIN TATC, CHLOROPLASTIC-RELATED"/>
    <property type="match status" value="1"/>
</dbReference>
<comment type="similarity">
    <text evidence="7">Belongs to the TatC family.</text>
</comment>
<evidence type="ECO:0000256" key="6">
    <source>
        <dbReference type="ARBA" id="ARBA00023136"/>
    </source>
</evidence>
<dbReference type="InterPro" id="IPR002033">
    <property type="entry name" value="TatC"/>
</dbReference>
<evidence type="ECO:0000256" key="7">
    <source>
        <dbReference type="HAMAP-Rule" id="MF_00902"/>
    </source>
</evidence>
<feature type="transmembrane region" description="Helical" evidence="7">
    <location>
        <begin position="156"/>
        <end position="176"/>
    </location>
</feature>
<keyword evidence="7" id="KW-1003">Cell membrane</keyword>
<accession>A0ABX6JZF4</accession>
<evidence type="ECO:0000256" key="2">
    <source>
        <dbReference type="ARBA" id="ARBA00022692"/>
    </source>
</evidence>
<feature type="transmembrane region" description="Helical" evidence="7">
    <location>
        <begin position="188"/>
        <end position="206"/>
    </location>
</feature>
<organism evidence="8 9">
    <name type="scientific">Leucobacter coleopterorum</name>
    <dbReference type="NCBI Taxonomy" id="2714933"/>
    <lineage>
        <taxon>Bacteria</taxon>
        <taxon>Bacillati</taxon>
        <taxon>Actinomycetota</taxon>
        <taxon>Actinomycetes</taxon>
        <taxon>Micrococcales</taxon>
        <taxon>Microbacteriaceae</taxon>
        <taxon>Leucobacter</taxon>
    </lineage>
</organism>
<sequence length="258" mass="28239">MSLGAHLVELRKRLFISAAAIVVGLVAGWFLSAWVWDVLRVPILQLEDKGRDAIIAYGDITGAFNTKMQIALFVAILIASPVWLYQIWAFVAPGLTKREKLYGVAFLGAAVPLFLGGAFAGWIVMPNIVRLMASFQPKEDAFYLDARSYLDFATKLLLVVGVGFVMPVFLVMLNFIGVLRGASILKSWRIALLVIILFAGIATPAADLVSMFLLAAPIIVLYFAAAGISILHDKRVDKRRAKEFADYDLATTDSEDVA</sequence>
<reference evidence="8 9" key="1">
    <citation type="submission" date="2020-03" db="EMBL/GenBank/DDBJ databases">
        <title>Leucobacter sp. nov., isolated from beetles.</title>
        <authorList>
            <person name="Hyun D.-W."/>
            <person name="Bae J.-W."/>
        </authorList>
    </citation>
    <scope>NUCLEOTIDE SEQUENCE [LARGE SCALE GENOMIC DNA]</scope>
    <source>
        <strain evidence="8 9">HDW9A</strain>
    </source>
</reference>
<evidence type="ECO:0000313" key="9">
    <source>
        <dbReference type="Proteomes" id="UP000503441"/>
    </source>
</evidence>
<keyword evidence="9" id="KW-1185">Reference proteome</keyword>
<dbReference type="NCBIfam" id="TIGR00945">
    <property type="entry name" value="tatC"/>
    <property type="match status" value="1"/>
</dbReference>
<feature type="transmembrane region" description="Helical" evidence="7">
    <location>
        <begin position="14"/>
        <end position="36"/>
    </location>
</feature>
<evidence type="ECO:0000256" key="1">
    <source>
        <dbReference type="ARBA" id="ARBA00004141"/>
    </source>
</evidence>
<evidence type="ECO:0000256" key="4">
    <source>
        <dbReference type="ARBA" id="ARBA00022989"/>
    </source>
</evidence>
<feature type="transmembrane region" description="Helical" evidence="7">
    <location>
        <begin position="212"/>
        <end position="232"/>
    </location>
</feature>
<keyword evidence="4 7" id="KW-1133">Transmembrane helix</keyword>
<evidence type="ECO:0000256" key="5">
    <source>
        <dbReference type="ARBA" id="ARBA00023010"/>
    </source>
</evidence>
<feature type="transmembrane region" description="Helical" evidence="7">
    <location>
        <begin position="103"/>
        <end position="125"/>
    </location>
</feature>
<keyword evidence="3 7" id="KW-0653">Protein transport</keyword>
<evidence type="ECO:0000313" key="8">
    <source>
        <dbReference type="EMBL" id="QIM19707.1"/>
    </source>
</evidence>